<dbReference type="Proteomes" id="UP000322225">
    <property type="component" value="Chromosome 12"/>
</dbReference>
<feature type="compositionally biased region" description="Basic and acidic residues" evidence="5">
    <location>
        <begin position="692"/>
        <end position="718"/>
    </location>
</feature>
<gene>
    <name evidence="7" type="ORF">CI109_106341</name>
</gene>
<dbReference type="Pfam" id="PF01602">
    <property type="entry name" value="Adaptin_N"/>
    <property type="match status" value="1"/>
</dbReference>
<keyword evidence="8" id="KW-1185">Reference proteome</keyword>
<reference evidence="7" key="2">
    <citation type="submission" date="2024-01" db="EMBL/GenBank/DDBJ databases">
        <title>Comparative genomics of Cryptococcus and Kwoniella reveals pathogenesis evolution and contrasting modes of karyotype evolution via chromosome fusion or intercentromeric recombination.</title>
        <authorList>
            <person name="Coelho M.A."/>
            <person name="David-Palma M."/>
            <person name="Shea T."/>
            <person name="Bowers K."/>
            <person name="McGinley-Smith S."/>
            <person name="Mohammad A.W."/>
            <person name="Gnirke A."/>
            <person name="Yurkov A.M."/>
            <person name="Nowrousian M."/>
            <person name="Sun S."/>
            <person name="Cuomo C.A."/>
            <person name="Heitman J."/>
        </authorList>
    </citation>
    <scope>NUCLEOTIDE SEQUENCE</scope>
    <source>
        <strain evidence="7">CBS 12478</strain>
    </source>
</reference>
<name>A0AAJ8LM30_9TREE</name>
<dbReference type="RefSeq" id="XP_065823900.1">
    <property type="nucleotide sequence ID" value="XM_065967828.1"/>
</dbReference>
<dbReference type="InterPro" id="IPR002553">
    <property type="entry name" value="Clathrin/coatomer_adapt-like_N"/>
</dbReference>
<dbReference type="InterPro" id="IPR016024">
    <property type="entry name" value="ARM-type_fold"/>
</dbReference>
<dbReference type="Gene3D" id="1.25.10.10">
    <property type="entry name" value="Leucine-rich Repeat Variant"/>
    <property type="match status" value="1"/>
</dbReference>
<accession>A0AAJ8LM30</accession>
<keyword evidence="4" id="KW-0472">Membrane</keyword>
<evidence type="ECO:0000256" key="4">
    <source>
        <dbReference type="ARBA" id="ARBA00023136"/>
    </source>
</evidence>
<dbReference type="InterPro" id="IPR050840">
    <property type="entry name" value="Adaptor_Complx_Large_Subunit"/>
</dbReference>
<dbReference type="GO" id="GO:0016192">
    <property type="term" value="P:vesicle-mediated transport"/>
    <property type="evidence" value="ECO:0007669"/>
    <property type="project" value="InterPro"/>
</dbReference>
<evidence type="ECO:0000256" key="2">
    <source>
        <dbReference type="ARBA" id="ARBA00022448"/>
    </source>
</evidence>
<keyword evidence="2" id="KW-0813">Transport</keyword>
<proteinExistence type="predicted"/>
<dbReference type="AlphaFoldDB" id="A0AAJ8LM30"/>
<feature type="domain" description="Clathrin/coatomer adaptor adaptin-like N-terminal" evidence="6">
    <location>
        <begin position="45"/>
        <end position="243"/>
    </location>
</feature>
<evidence type="ECO:0000259" key="6">
    <source>
        <dbReference type="Pfam" id="PF01602"/>
    </source>
</evidence>
<dbReference type="KEGG" id="ksn:43592741"/>
<evidence type="ECO:0000256" key="1">
    <source>
        <dbReference type="ARBA" id="ARBA00004308"/>
    </source>
</evidence>
<dbReference type="PANTHER" id="PTHR22780">
    <property type="entry name" value="ADAPTIN, ALPHA/GAMMA/EPSILON"/>
    <property type="match status" value="1"/>
</dbReference>
<keyword evidence="3" id="KW-0653">Protein transport</keyword>
<evidence type="ECO:0000256" key="3">
    <source>
        <dbReference type="ARBA" id="ARBA00022927"/>
    </source>
</evidence>
<evidence type="ECO:0000313" key="7">
    <source>
        <dbReference type="EMBL" id="WWD21853.1"/>
    </source>
</evidence>
<dbReference type="GO" id="GO:0012505">
    <property type="term" value="C:endomembrane system"/>
    <property type="evidence" value="ECO:0007669"/>
    <property type="project" value="UniProtKB-SubCell"/>
</dbReference>
<dbReference type="SUPFAM" id="SSF48371">
    <property type="entry name" value="ARM repeat"/>
    <property type="match status" value="1"/>
</dbReference>
<feature type="region of interest" description="Disordered" evidence="5">
    <location>
        <begin position="668"/>
        <end position="718"/>
    </location>
</feature>
<evidence type="ECO:0000313" key="8">
    <source>
        <dbReference type="Proteomes" id="UP000322225"/>
    </source>
</evidence>
<dbReference type="GO" id="GO:0006886">
    <property type="term" value="P:intracellular protein transport"/>
    <property type="evidence" value="ECO:0007669"/>
    <property type="project" value="InterPro"/>
</dbReference>
<comment type="subcellular location">
    <subcellularLocation>
        <location evidence="1">Endomembrane system</location>
    </subcellularLocation>
</comment>
<reference evidence="7" key="1">
    <citation type="submission" date="2017-08" db="EMBL/GenBank/DDBJ databases">
        <authorList>
            <person name="Cuomo C."/>
            <person name="Billmyre B."/>
            <person name="Heitman J."/>
        </authorList>
    </citation>
    <scope>NUCLEOTIDE SEQUENCE</scope>
    <source>
        <strain evidence="7">CBS 12478</strain>
    </source>
</reference>
<evidence type="ECO:0000256" key="5">
    <source>
        <dbReference type="SAM" id="MobiDB-lite"/>
    </source>
</evidence>
<dbReference type="EMBL" id="CP144062">
    <property type="protein sequence ID" value="WWD21853.1"/>
    <property type="molecule type" value="Genomic_DNA"/>
</dbReference>
<dbReference type="InterPro" id="IPR011989">
    <property type="entry name" value="ARM-like"/>
</dbReference>
<dbReference type="GeneID" id="43592741"/>
<feature type="compositionally biased region" description="Low complexity" evidence="5">
    <location>
        <begin position="668"/>
        <end position="689"/>
    </location>
</feature>
<protein>
    <recommendedName>
        <fullName evidence="6">Clathrin/coatomer adaptor adaptin-like N-terminal domain-containing protein</fullName>
    </recommendedName>
</protein>
<organism evidence="7 8">
    <name type="scientific">Kwoniella shandongensis</name>
    <dbReference type="NCBI Taxonomy" id="1734106"/>
    <lineage>
        <taxon>Eukaryota</taxon>
        <taxon>Fungi</taxon>
        <taxon>Dikarya</taxon>
        <taxon>Basidiomycota</taxon>
        <taxon>Agaricomycotina</taxon>
        <taxon>Tremellomycetes</taxon>
        <taxon>Tremellales</taxon>
        <taxon>Cryptococcaceae</taxon>
        <taxon>Kwoniella</taxon>
    </lineage>
</organism>
<dbReference type="GO" id="GO:0030117">
    <property type="term" value="C:membrane coat"/>
    <property type="evidence" value="ECO:0007669"/>
    <property type="project" value="InterPro"/>
</dbReference>
<sequence length="718" mass="78877">MSRSSSSSTSTASLPPYLTSGASSRAHHALLVRLHGAKSVQEEDGIIREEIKRVKEVLSVRGQSTSKISETLLILLHCTMLRYDTEDDVDFALVHAIQLAESGKNIAERRIGYQYLAERLPVNHELHLLLINTIRKDLSSSTPSHILLALHAIVKLPSHDLGPAVTPLLISKALLRHKIPAVRQRTFQALQALHLPSSATDMENGSFPSSMSKLIKALLHEQDQSVLAVLFKLIHRVLEIGAHRIENEEEREYIVEKVLEVARKGDILPQGQIALDVMRLLRTILNTSGSVSSVLVERVEEWTGARLEGLTSCKRWEGAFLVEACHLSSYIEAVSARCLPLISKLLHPEPTSPSSSTSLPTLPSPNDHVLALRCLSSLPTTAWDGRLGEREMSVIMEGVNSADDTVRRTTIRLLNRLSPDLSEMVLGGYLDSLKSSTNLSLPSSLSLNLSVEEKIGLGRRETATRGLEVVDVVNSKNGRKFAEGVIKVVTALDGGERSVWEEGVRIVLDILRYGSRDFQEDFTTSLFDRLSSRPAQDTNSNSNTLLVISTTAVCEYISPIQADRKRAIEVLLSGLESTTPNVQELILVALVSLLAGMKDSTSEARVVDGMKKLANTGTKYIQKRCTTIVEIVGQGLTSLVVERAKSRSLPDILSALIAIHAEHIKDTTQSSTTIKSTSSPSTRSPSRSQHGLRYEAYEAPKLDRRSYTDRSGTESDDE</sequence>